<name>A0A917VZV9_9ACTN</name>
<accession>A0A917VZV9</accession>
<dbReference type="CDD" id="cd13585">
    <property type="entry name" value="PBP2_TMBP_like"/>
    <property type="match status" value="1"/>
</dbReference>
<dbReference type="Pfam" id="PF01547">
    <property type="entry name" value="SBP_bac_1"/>
    <property type="match status" value="1"/>
</dbReference>
<gene>
    <name evidence="1" type="ORF">GCM10011575_04710</name>
</gene>
<organism evidence="1 2">
    <name type="scientific">Microlunatus endophyticus</name>
    <dbReference type="NCBI Taxonomy" id="1716077"/>
    <lineage>
        <taxon>Bacteria</taxon>
        <taxon>Bacillati</taxon>
        <taxon>Actinomycetota</taxon>
        <taxon>Actinomycetes</taxon>
        <taxon>Propionibacteriales</taxon>
        <taxon>Propionibacteriaceae</taxon>
        <taxon>Microlunatus</taxon>
    </lineage>
</organism>
<keyword evidence="2" id="KW-1185">Reference proteome</keyword>
<comment type="caution">
    <text evidence="1">The sequence shown here is derived from an EMBL/GenBank/DDBJ whole genome shotgun (WGS) entry which is preliminary data.</text>
</comment>
<dbReference type="EMBL" id="BMMZ01000001">
    <property type="protein sequence ID" value="GGL49609.1"/>
    <property type="molecule type" value="Genomic_DNA"/>
</dbReference>
<evidence type="ECO:0000313" key="1">
    <source>
        <dbReference type="EMBL" id="GGL49609.1"/>
    </source>
</evidence>
<dbReference type="Gene3D" id="3.40.190.10">
    <property type="entry name" value="Periplasmic binding protein-like II"/>
    <property type="match status" value="2"/>
</dbReference>
<protein>
    <submittedName>
        <fullName evidence="1">Sugar ABC transporter substrate-binding protein</fullName>
    </submittedName>
</protein>
<dbReference type="SUPFAM" id="SSF53850">
    <property type="entry name" value="Periplasmic binding protein-like II"/>
    <property type="match status" value="1"/>
</dbReference>
<dbReference type="InterPro" id="IPR050490">
    <property type="entry name" value="Bact_solute-bd_prot1"/>
</dbReference>
<dbReference type="AlphaFoldDB" id="A0A917VZV9"/>
<dbReference type="PANTHER" id="PTHR43649">
    <property type="entry name" value="ARABINOSE-BINDING PROTEIN-RELATED"/>
    <property type="match status" value="1"/>
</dbReference>
<evidence type="ECO:0000313" key="2">
    <source>
        <dbReference type="Proteomes" id="UP000613840"/>
    </source>
</evidence>
<dbReference type="PANTHER" id="PTHR43649:SF12">
    <property type="entry name" value="DIACETYLCHITOBIOSE BINDING PROTEIN DASA"/>
    <property type="match status" value="1"/>
</dbReference>
<sequence>MFGNRWLSRALRSRPGFRRVGMRQTGRHRAALVAGVGAASLMLTVSGCAGFGNLGNQPGVTTITLASVNNPQMQDLATLLPEFEKAHPDIKVNVIMMEENDLRNATTKDVATRGGQYDVMTVGAYEVPMWGRNGWLTDLTAKAKADPSYDVDDFFKPVQQSVSYDNKIYAAPFYGESSFLMYRKDLFQKAGLTMPAHPTWQQVAQLAAKLKDPSQDRAGICLRGKPGWGEQFAPLTTVVNTFGGQWYNMSWDAQVNKPGFSNAVNFYVNTIKQSGERDPASFGFTECLNLFQQGRAAMWYDATSAAGTLETKGSPVAGKVGYVSAPVVKTKESGWLWTWNLAINSLSKHQQADWEFVKWATSKQYEQLVGQQLGWARVPPGTRQSLYANPQYQQASSAFAGLTAQTLRSVDPTHPGVDPQPWTGIQFVGIPEFQDVGNQTSQQIANTFSGGESVADALDKGQQIAQIAGDTQKREAGK</sequence>
<proteinExistence type="predicted"/>
<reference evidence="1" key="1">
    <citation type="journal article" date="2014" name="Int. J. Syst. Evol. Microbiol.">
        <title>Complete genome sequence of Corynebacterium casei LMG S-19264T (=DSM 44701T), isolated from a smear-ripened cheese.</title>
        <authorList>
            <consortium name="US DOE Joint Genome Institute (JGI-PGF)"/>
            <person name="Walter F."/>
            <person name="Albersmeier A."/>
            <person name="Kalinowski J."/>
            <person name="Ruckert C."/>
        </authorList>
    </citation>
    <scope>NUCLEOTIDE SEQUENCE</scope>
    <source>
        <strain evidence="1">CGMCC 4.7306</strain>
    </source>
</reference>
<dbReference type="InterPro" id="IPR006059">
    <property type="entry name" value="SBP"/>
</dbReference>
<dbReference type="Proteomes" id="UP000613840">
    <property type="component" value="Unassembled WGS sequence"/>
</dbReference>
<reference evidence="1" key="2">
    <citation type="submission" date="2020-09" db="EMBL/GenBank/DDBJ databases">
        <authorList>
            <person name="Sun Q."/>
            <person name="Zhou Y."/>
        </authorList>
    </citation>
    <scope>NUCLEOTIDE SEQUENCE</scope>
    <source>
        <strain evidence="1">CGMCC 4.7306</strain>
    </source>
</reference>